<evidence type="ECO:0000259" key="1">
    <source>
        <dbReference type="PROSITE" id="PS51352"/>
    </source>
</evidence>
<dbReference type="AlphaFoldDB" id="A0A7J7I3Z4"/>
<evidence type="ECO:0000313" key="3">
    <source>
        <dbReference type="Proteomes" id="UP000593564"/>
    </source>
</evidence>
<dbReference type="Gene3D" id="3.40.30.10">
    <property type="entry name" value="Glutaredoxin"/>
    <property type="match status" value="1"/>
</dbReference>
<dbReference type="SUPFAM" id="SSF52833">
    <property type="entry name" value="Thioredoxin-like"/>
    <property type="match status" value="1"/>
</dbReference>
<keyword evidence="3" id="KW-1185">Reference proteome</keyword>
<name>A0A7J7I3Z4_CAMSI</name>
<proteinExistence type="predicted"/>
<dbReference type="PROSITE" id="PS51352">
    <property type="entry name" value="THIOREDOXIN_2"/>
    <property type="match status" value="1"/>
</dbReference>
<dbReference type="PANTHER" id="PTHR10438">
    <property type="entry name" value="THIOREDOXIN"/>
    <property type="match status" value="1"/>
</dbReference>
<comment type="caution">
    <text evidence="2">The sequence shown here is derived from an EMBL/GenBank/DDBJ whole genome shotgun (WGS) entry which is preliminary data.</text>
</comment>
<feature type="domain" description="Thioredoxin" evidence="1">
    <location>
        <begin position="54"/>
        <end position="183"/>
    </location>
</feature>
<evidence type="ECO:0000313" key="2">
    <source>
        <dbReference type="EMBL" id="KAF5959752.1"/>
    </source>
</evidence>
<reference evidence="3" key="1">
    <citation type="journal article" date="2020" name="Nat. Commun.">
        <title>Genome assembly of wild tea tree DASZ reveals pedigree and selection history of tea varieties.</title>
        <authorList>
            <person name="Zhang W."/>
            <person name="Zhang Y."/>
            <person name="Qiu H."/>
            <person name="Guo Y."/>
            <person name="Wan H."/>
            <person name="Zhang X."/>
            <person name="Scossa F."/>
            <person name="Alseekh S."/>
            <person name="Zhang Q."/>
            <person name="Wang P."/>
            <person name="Xu L."/>
            <person name="Schmidt M.H."/>
            <person name="Jia X."/>
            <person name="Li D."/>
            <person name="Zhu A."/>
            <person name="Guo F."/>
            <person name="Chen W."/>
            <person name="Ni D."/>
            <person name="Usadel B."/>
            <person name="Fernie A.R."/>
            <person name="Wen W."/>
        </authorList>
    </citation>
    <scope>NUCLEOTIDE SEQUENCE [LARGE SCALE GENOMIC DNA]</scope>
    <source>
        <strain evidence="3">cv. G240</strain>
    </source>
</reference>
<dbReference type="CDD" id="cd02947">
    <property type="entry name" value="TRX_family"/>
    <property type="match status" value="1"/>
</dbReference>
<dbReference type="Pfam" id="PF00085">
    <property type="entry name" value="Thioredoxin"/>
    <property type="match status" value="1"/>
</dbReference>
<dbReference type="Proteomes" id="UP000593564">
    <property type="component" value="Unassembled WGS sequence"/>
</dbReference>
<dbReference type="PANTHER" id="PTHR10438:SF394">
    <property type="entry name" value="THIOREDOXIN-LIKE PROTEIN CXXS2-RELATED"/>
    <property type="match status" value="1"/>
</dbReference>
<dbReference type="InterPro" id="IPR013766">
    <property type="entry name" value="Thioredoxin_domain"/>
</dbReference>
<sequence length="185" mass="20274">MTLQVGNDARSGSLLVYATQHLPKDHVLNGTALTSSSGFCCPHSMGQCWTKLCGNETDNREQSSTTELASGNVHHITTIQSWEEKLSEASRNGKIIVANFSASWCSPCRAIAPAYCELADKHSSILFLTVDVDELPEFSTSWDIKATPTFFLLKDGRQIDKLVGANKQDLQKKITAIVDSLIKTK</sequence>
<gene>
    <name evidence="2" type="ORF">HYC85_000961</name>
</gene>
<organism evidence="2 3">
    <name type="scientific">Camellia sinensis</name>
    <name type="common">Tea plant</name>
    <name type="synonym">Thea sinensis</name>
    <dbReference type="NCBI Taxonomy" id="4442"/>
    <lineage>
        <taxon>Eukaryota</taxon>
        <taxon>Viridiplantae</taxon>
        <taxon>Streptophyta</taxon>
        <taxon>Embryophyta</taxon>
        <taxon>Tracheophyta</taxon>
        <taxon>Spermatophyta</taxon>
        <taxon>Magnoliopsida</taxon>
        <taxon>eudicotyledons</taxon>
        <taxon>Gunneridae</taxon>
        <taxon>Pentapetalae</taxon>
        <taxon>asterids</taxon>
        <taxon>Ericales</taxon>
        <taxon>Theaceae</taxon>
        <taxon>Camellia</taxon>
    </lineage>
</organism>
<dbReference type="EMBL" id="JACBKZ010000001">
    <property type="protein sequence ID" value="KAF5959752.1"/>
    <property type="molecule type" value="Genomic_DNA"/>
</dbReference>
<dbReference type="InterPro" id="IPR036249">
    <property type="entry name" value="Thioredoxin-like_sf"/>
</dbReference>
<accession>A0A7J7I3Z4</accession>
<reference evidence="2 3" key="2">
    <citation type="submission" date="2020-07" db="EMBL/GenBank/DDBJ databases">
        <title>Genome assembly of wild tea tree DASZ reveals pedigree and selection history of tea varieties.</title>
        <authorList>
            <person name="Zhang W."/>
        </authorList>
    </citation>
    <scope>NUCLEOTIDE SEQUENCE [LARGE SCALE GENOMIC DNA]</scope>
    <source>
        <strain evidence="3">cv. G240</strain>
        <tissue evidence="2">Leaf</tissue>
    </source>
</reference>
<protein>
    <recommendedName>
        <fullName evidence="1">Thioredoxin domain-containing protein</fullName>
    </recommendedName>
</protein>
<dbReference type="InterPro" id="IPR050620">
    <property type="entry name" value="Thioredoxin_H-type-like"/>
</dbReference>